<keyword evidence="1" id="KW-0812">Transmembrane</keyword>
<dbReference type="CDD" id="cd00761">
    <property type="entry name" value="Glyco_tranf_GTA_type"/>
    <property type="match status" value="1"/>
</dbReference>
<reference evidence="3" key="1">
    <citation type="submission" date="2020-05" db="EMBL/GenBank/DDBJ databases">
        <authorList>
            <person name="Chiriac C."/>
            <person name="Salcher M."/>
            <person name="Ghai R."/>
            <person name="Kavagutti S V."/>
        </authorList>
    </citation>
    <scope>NUCLEOTIDE SEQUENCE</scope>
</reference>
<organism evidence="3">
    <name type="scientific">freshwater metagenome</name>
    <dbReference type="NCBI Taxonomy" id="449393"/>
    <lineage>
        <taxon>unclassified sequences</taxon>
        <taxon>metagenomes</taxon>
        <taxon>ecological metagenomes</taxon>
    </lineage>
</organism>
<keyword evidence="1" id="KW-1133">Transmembrane helix</keyword>
<dbReference type="PANTHER" id="PTHR43646:SF3">
    <property type="entry name" value="SLR1566 PROTEIN"/>
    <property type="match status" value="1"/>
</dbReference>
<feature type="transmembrane region" description="Helical" evidence="1">
    <location>
        <begin position="287"/>
        <end position="310"/>
    </location>
</feature>
<dbReference type="Gene3D" id="3.90.550.10">
    <property type="entry name" value="Spore Coat Polysaccharide Biosynthesis Protein SpsA, Chain A"/>
    <property type="match status" value="1"/>
</dbReference>
<dbReference type="AlphaFoldDB" id="A0A6J7H5Q2"/>
<evidence type="ECO:0000259" key="2">
    <source>
        <dbReference type="Pfam" id="PF00535"/>
    </source>
</evidence>
<sequence>MKISRRRLGRALAGAGAVTSAAITAHTAYNVRKVQKPVESDVVISERVSILLPARNEAARIAPTVESLLAQKGIAELEILILDDGSTDGTAEVIRETCFGDPRVKIIDGGGDDLPDGWLGKTWACHRLSLEATGDVLVFVDADVVLRPGAAASAIEMMRERGLDIISPYPTQIAITPAERITQPLVNWSWMALIPIGPAENSPFASLSAAVGQFIVVDAGAYHAIGGHSSVANDVVDDVGIMRAFKKHGFRGLPVNGSHLAQCRMYTSSAEVIEGYTKNVGAVFGSAAGIAAILGVMAVGFVLPPVFAVVAKDRRTRAWGALGYASSVTGRWIVARKTGERVWPDSLTQPLSIAAFGSLAIESYRRRRKGTATWRGRTLPR</sequence>
<accession>A0A6J7H5Q2</accession>
<name>A0A6J7H5Q2_9ZZZZ</name>
<keyword evidence="1" id="KW-0472">Membrane</keyword>
<dbReference type="InterPro" id="IPR001173">
    <property type="entry name" value="Glyco_trans_2-like"/>
</dbReference>
<dbReference type="Pfam" id="PF00535">
    <property type="entry name" value="Glycos_transf_2"/>
    <property type="match status" value="1"/>
</dbReference>
<protein>
    <submittedName>
        <fullName evidence="3">Unannotated protein</fullName>
    </submittedName>
</protein>
<feature type="domain" description="Glycosyltransferase 2-like" evidence="2">
    <location>
        <begin position="49"/>
        <end position="168"/>
    </location>
</feature>
<dbReference type="SUPFAM" id="SSF53448">
    <property type="entry name" value="Nucleotide-diphospho-sugar transferases"/>
    <property type="match status" value="1"/>
</dbReference>
<evidence type="ECO:0000313" key="3">
    <source>
        <dbReference type="EMBL" id="CAB4911049.1"/>
    </source>
</evidence>
<dbReference type="InterPro" id="IPR029044">
    <property type="entry name" value="Nucleotide-diphossugar_trans"/>
</dbReference>
<dbReference type="EMBL" id="CAFBMR010000023">
    <property type="protein sequence ID" value="CAB4911049.1"/>
    <property type="molecule type" value="Genomic_DNA"/>
</dbReference>
<evidence type="ECO:0000256" key="1">
    <source>
        <dbReference type="SAM" id="Phobius"/>
    </source>
</evidence>
<dbReference type="PANTHER" id="PTHR43646">
    <property type="entry name" value="GLYCOSYLTRANSFERASE"/>
    <property type="match status" value="1"/>
</dbReference>
<gene>
    <name evidence="3" type="ORF">UFOPK3610_00796</name>
</gene>
<proteinExistence type="predicted"/>